<accession>A0A0L6UGF3</accession>
<evidence type="ECO:0000256" key="1">
    <source>
        <dbReference type="SAM" id="Phobius"/>
    </source>
</evidence>
<keyword evidence="3" id="KW-1185">Reference proteome</keyword>
<keyword evidence="1" id="KW-0812">Transmembrane</keyword>
<evidence type="ECO:0000313" key="3">
    <source>
        <dbReference type="Proteomes" id="UP000037035"/>
    </source>
</evidence>
<reference evidence="2 3" key="1">
    <citation type="submission" date="2015-08" db="EMBL/GenBank/DDBJ databases">
        <title>Next Generation Sequencing and Analysis of the Genome of Puccinia sorghi L Schw, the Causal Agent of Maize Common Rust.</title>
        <authorList>
            <person name="Rochi L."/>
            <person name="Burguener G."/>
            <person name="Darino M."/>
            <person name="Turjanski A."/>
            <person name="Kreff E."/>
            <person name="Dieguez M.J."/>
            <person name="Sacco F."/>
        </authorList>
    </citation>
    <scope>NUCLEOTIDE SEQUENCE [LARGE SCALE GENOMIC DNA]</scope>
    <source>
        <strain evidence="2 3">RO10H11247</strain>
    </source>
</reference>
<feature type="transmembrane region" description="Helical" evidence="1">
    <location>
        <begin position="283"/>
        <end position="301"/>
    </location>
</feature>
<proteinExistence type="predicted"/>
<feature type="transmembrane region" description="Helical" evidence="1">
    <location>
        <begin position="313"/>
        <end position="332"/>
    </location>
</feature>
<dbReference type="EMBL" id="LAVV01011574">
    <property type="protein sequence ID" value="KNZ47626.1"/>
    <property type="molecule type" value="Genomic_DNA"/>
</dbReference>
<organism evidence="2 3">
    <name type="scientific">Puccinia sorghi</name>
    <dbReference type="NCBI Taxonomy" id="27349"/>
    <lineage>
        <taxon>Eukaryota</taxon>
        <taxon>Fungi</taxon>
        <taxon>Dikarya</taxon>
        <taxon>Basidiomycota</taxon>
        <taxon>Pucciniomycotina</taxon>
        <taxon>Pucciniomycetes</taxon>
        <taxon>Pucciniales</taxon>
        <taxon>Pucciniaceae</taxon>
        <taxon>Puccinia</taxon>
    </lineage>
</organism>
<protein>
    <submittedName>
        <fullName evidence="2">Uncharacterized protein</fullName>
    </submittedName>
</protein>
<dbReference type="Proteomes" id="UP000037035">
    <property type="component" value="Unassembled WGS sequence"/>
</dbReference>
<name>A0A0L6UGF3_9BASI</name>
<dbReference type="AlphaFoldDB" id="A0A0L6UGF3"/>
<keyword evidence="1" id="KW-1133">Transmembrane helix</keyword>
<keyword evidence="1" id="KW-0472">Membrane</keyword>
<sequence length="334" mass="38431">MVFLSTPDPQPQGGHTEKKNLLNFLQLTCSMLQPSCHQNSTSLHIVVEFLVENGWSNNRSILGLSHVNCRQLSNTGSLIIDVGMGFFSSDTIHQTDYLNSFTLNLISLGEFHHPHYILVFGHYQVMSPHCIIIPDFLAKVTYLVMSSQVDSHMYQTYHLHFKDLILIVHRVRDLELSIILQSTVQNPRTPEPIFLSLEPTITLLWEWNYLPVHPTISTSHLWIPLENPNFCLTTVILHCLQHVWLPKFNLHVVTNNLMMEKQLQLATPKFLSSISIDFCSIKYFLSIIYYNNLALICRHTFLQMAQTFLLCQLKLGILSCLSLWSIPIFLMISL</sequence>
<comment type="caution">
    <text evidence="2">The sequence shown here is derived from an EMBL/GenBank/DDBJ whole genome shotgun (WGS) entry which is preliminary data.</text>
</comment>
<evidence type="ECO:0000313" key="2">
    <source>
        <dbReference type="EMBL" id="KNZ47626.1"/>
    </source>
</evidence>
<dbReference type="VEuPathDB" id="FungiDB:VP01_626g2"/>
<gene>
    <name evidence="2" type="ORF">VP01_626g2</name>
</gene>